<protein>
    <recommendedName>
        <fullName evidence="5">Reverse transcriptase domain-containing protein</fullName>
    </recommendedName>
</protein>
<dbReference type="InterPro" id="IPR050951">
    <property type="entry name" value="Retrovirus_Pol_polyprotein"/>
</dbReference>
<feature type="region of interest" description="Disordered" evidence="1">
    <location>
        <begin position="349"/>
        <end position="385"/>
    </location>
</feature>
<reference evidence="3" key="3">
    <citation type="submission" date="2015-06" db="UniProtKB">
        <authorList>
            <consortium name="EnsemblMetazoa"/>
        </authorList>
    </citation>
    <scope>IDENTIFICATION</scope>
</reference>
<dbReference type="SUPFAM" id="SSF56672">
    <property type="entry name" value="DNA/RNA polymerases"/>
    <property type="match status" value="1"/>
</dbReference>
<keyword evidence="4" id="KW-1185">Reference proteome</keyword>
<dbReference type="InterPro" id="IPR043128">
    <property type="entry name" value="Rev_trsase/Diguanyl_cyclase"/>
</dbReference>
<proteinExistence type="predicted"/>
<dbReference type="PANTHER" id="PTHR37984:SF5">
    <property type="entry name" value="PROTEIN NYNRIN-LIKE"/>
    <property type="match status" value="1"/>
</dbReference>
<sequence>MGRALREVSLKYNLGNGINQLKEEQLTPKPKWVSFGCPNKASLSVQHRTCCVVNIHTAALSDLLYTNLHGVIVVYALEYITRIVRKVLCLTQNGQYSRCEIWRPDLQEVGSERLQSKVKEEFKDNDILDALYHLNKKSLTPLMHIPVMQLFTLPRMRPEETMSMQLIVEDLAAQTTTTAVKLPHVQEQQKENDSMPESDCRDADCDLGVAERFATEISRKTSSSLLTAGVLPDPFCVRRDVFQKLIHDTFADLPGVTGIADDIMIFGFQEDGSYHDKNFQALIIRASERNIKFNEEKLILKQRSIPSYGHMITDQGVKPDPQKVKAIEAMELQSLRFKMARRSVILIRGRPPPKTNARKTKSLNKDFGNLQQHSEETHHATSRKRKQENILAEQLFAHVNQFCVSNGERRAIARVKTNRLDLLTGVTTLCSFLGMANYMSRFTKKLLTITALL</sequence>
<dbReference type="PANTHER" id="PTHR37984">
    <property type="entry name" value="PROTEIN CBG26694"/>
    <property type="match status" value="1"/>
</dbReference>
<evidence type="ECO:0008006" key="5">
    <source>
        <dbReference type="Google" id="ProtNLM"/>
    </source>
</evidence>
<accession>R7V7H1</accession>
<evidence type="ECO:0000313" key="2">
    <source>
        <dbReference type="EMBL" id="ELU11680.1"/>
    </source>
</evidence>
<dbReference type="EMBL" id="KB296524">
    <property type="protein sequence ID" value="ELU11680.1"/>
    <property type="molecule type" value="Genomic_DNA"/>
</dbReference>
<reference evidence="2 4" key="2">
    <citation type="journal article" date="2013" name="Nature">
        <title>Insights into bilaterian evolution from three spiralian genomes.</title>
        <authorList>
            <person name="Simakov O."/>
            <person name="Marletaz F."/>
            <person name="Cho S.J."/>
            <person name="Edsinger-Gonzales E."/>
            <person name="Havlak P."/>
            <person name="Hellsten U."/>
            <person name="Kuo D.H."/>
            <person name="Larsson T."/>
            <person name="Lv J."/>
            <person name="Arendt D."/>
            <person name="Savage R."/>
            <person name="Osoegawa K."/>
            <person name="de Jong P."/>
            <person name="Grimwood J."/>
            <person name="Chapman J.A."/>
            <person name="Shapiro H."/>
            <person name="Aerts A."/>
            <person name="Otillar R.P."/>
            <person name="Terry A.Y."/>
            <person name="Boore J.L."/>
            <person name="Grigoriev I.V."/>
            <person name="Lindberg D.R."/>
            <person name="Seaver E.C."/>
            <person name="Weisblat D.A."/>
            <person name="Putnam N.H."/>
            <person name="Rokhsar D.S."/>
        </authorList>
    </citation>
    <scope>NUCLEOTIDE SEQUENCE</scope>
    <source>
        <strain evidence="2 4">I ESC-2004</strain>
    </source>
</reference>
<dbReference type="InterPro" id="IPR043502">
    <property type="entry name" value="DNA/RNA_pol_sf"/>
</dbReference>
<dbReference type="EnsemblMetazoa" id="CapteT209027">
    <property type="protein sequence ID" value="CapteP209027"/>
    <property type="gene ID" value="CapteG209027"/>
</dbReference>
<organism evidence="2">
    <name type="scientific">Capitella teleta</name>
    <name type="common">Polychaete worm</name>
    <dbReference type="NCBI Taxonomy" id="283909"/>
    <lineage>
        <taxon>Eukaryota</taxon>
        <taxon>Metazoa</taxon>
        <taxon>Spiralia</taxon>
        <taxon>Lophotrochozoa</taxon>
        <taxon>Annelida</taxon>
        <taxon>Polychaeta</taxon>
        <taxon>Sedentaria</taxon>
        <taxon>Scolecida</taxon>
        <taxon>Capitellidae</taxon>
        <taxon>Capitella</taxon>
    </lineage>
</organism>
<dbReference type="HOGENOM" id="CLU_604459_0_0_1"/>
<dbReference type="Gene3D" id="3.30.70.270">
    <property type="match status" value="1"/>
</dbReference>
<reference evidence="4" key="1">
    <citation type="submission" date="2012-12" db="EMBL/GenBank/DDBJ databases">
        <authorList>
            <person name="Hellsten U."/>
            <person name="Grimwood J."/>
            <person name="Chapman J.A."/>
            <person name="Shapiro H."/>
            <person name="Aerts A."/>
            <person name="Otillar R.P."/>
            <person name="Terry A.Y."/>
            <person name="Boore J.L."/>
            <person name="Simakov O."/>
            <person name="Marletaz F."/>
            <person name="Cho S.-J."/>
            <person name="Edsinger-Gonzales E."/>
            <person name="Havlak P."/>
            <person name="Kuo D.-H."/>
            <person name="Larsson T."/>
            <person name="Lv J."/>
            <person name="Arendt D."/>
            <person name="Savage R."/>
            <person name="Osoegawa K."/>
            <person name="de Jong P."/>
            <person name="Lindberg D.R."/>
            <person name="Seaver E.C."/>
            <person name="Weisblat D.A."/>
            <person name="Putnam N.H."/>
            <person name="Grigoriev I.V."/>
            <person name="Rokhsar D.S."/>
        </authorList>
    </citation>
    <scope>NUCLEOTIDE SEQUENCE</scope>
    <source>
        <strain evidence="4">I ESC-2004</strain>
    </source>
</reference>
<dbReference type="Proteomes" id="UP000014760">
    <property type="component" value="Unassembled WGS sequence"/>
</dbReference>
<gene>
    <name evidence="2" type="ORF">CAPTEDRAFT_209027</name>
</gene>
<evidence type="ECO:0000313" key="3">
    <source>
        <dbReference type="EnsemblMetazoa" id="CapteP209027"/>
    </source>
</evidence>
<name>R7V7H1_CAPTE</name>
<dbReference type="AlphaFoldDB" id="R7V7H1"/>
<evidence type="ECO:0000256" key="1">
    <source>
        <dbReference type="SAM" id="MobiDB-lite"/>
    </source>
</evidence>
<dbReference type="EMBL" id="AMQN01005681">
    <property type="status" value="NOT_ANNOTATED_CDS"/>
    <property type="molecule type" value="Genomic_DNA"/>
</dbReference>
<dbReference type="STRING" id="283909.R7V7H1"/>
<evidence type="ECO:0000313" key="4">
    <source>
        <dbReference type="Proteomes" id="UP000014760"/>
    </source>
</evidence>
<dbReference type="OrthoDB" id="2286242at2759"/>